<dbReference type="STRING" id="1173701.A0A066XRG1"/>
<dbReference type="Proteomes" id="UP000027238">
    <property type="component" value="Unassembled WGS sequence"/>
</dbReference>
<dbReference type="HOGENOM" id="CLU_070105_0_0_1"/>
<reference evidence="3" key="1">
    <citation type="journal article" date="2014" name="Genome Announc.">
        <title>Draft genome sequence of Colletotrichum sublineola, a destructive pathogen of cultivated sorghum.</title>
        <authorList>
            <person name="Baroncelli R."/>
            <person name="Sanz-Martin J.M."/>
            <person name="Rech G.E."/>
            <person name="Sukno S.A."/>
            <person name="Thon M.R."/>
        </authorList>
    </citation>
    <scope>NUCLEOTIDE SEQUENCE [LARGE SCALE GENOMIC DNA]</scope>
    <source>
        <strain evidence="3">TX430BB</strain>
    </source>
</reference>
<keyword evidence="1" id="KW-0732">Signal</keyword>
<evidence type="ECO:0000313" key="3">
    <source>
        <dbReference type="Proteomes" id="UP000027238"/>
    </source>
</evidence>
<protein>
    <submittedName>
        <fullName evidence="2">Uncharacterized protein</fullName>
    </submittedName>
</protein>
<proteinExistence type="predicted"/>
<keyword evidence="3" id="KW-1185">Reference proteome</keyword>
<dbReference type="OrthoDB" id="4851554at2759"/>
<evidence type="ECO:0000256" key="1">
    <source>
        <dbReference type="SAM" id="SignalP"/>
    </source>
</evidence>
<dbReference type="EMBL" id="JMSE01000367">
    <property type="protein sequence ID" value="KDN70279.1"/>
    <property type="molecule type" value="Genomic_DNA"/>
</dbReference>
<sequence length="231" mass="23217">MQSKIFTAAVAALSLSTVQCASVPKRQVAISPGFIVTPGVLINPDTLGPTQAIFQTINLIRADIGTTVNLANQISNNTAGNVLGSVSQAVNIAGAVTGNVATIVGKVNQLVGQITPLVPNAPAVPNLPDIGGASQQLVLAIQDLTKAITAQLDAVRAQGVGLASALVLPTVATLQIALQTALNALGNVSAITLNLAATAVGNVQAVLDKISKAKAKLDTVVVIGAQPSIEF</sequence>
<comment type="caution">
    <text evidence="2">The sequence shown here is derived from an EMBL/GenBank/DDBJ whole genome shotgun (WGS) entry which is preliminary data.</text>
</comment>
<dbReference type="AlphaFoldDB" id="A0A066XRG1"/>
<gene>
    <name evidence="2" type="ORF">CSUB01_06445</name>
</gene>
<dbReference type="eggNOG" id="ENOG502T4TJ">
    <property type="taxonomic scope" value="Eukaryota"/>
</dbReference>
<feature type="chain" id="PRO_5001630564" evidence="1">
    <location>
        <begin position="21"/>
        <end position="231"/>
    </location>
</feature>
<evidence type="ECO:0000313" key="2">
    <source>
        <dbReference type="EMBL" id="KDN70279.1"/>
    </source>
</evidence>
<organism evidence="2 3">
    <name type="scientific">Colletotrichum sublineola</name>
    <name type="common">Sorghum anthracnose fungus</name>
    <dbReference type="NCBI Taxonomy" id="1173701"/>
    <lineage>
        <taxon>Eukaryota</taxon>
        <taxon>Fungi</taxon>
        <taxon>Dikarya</taxon>
        <taxon>Ascomycota</taxon>
        <taxon>Pezizomycotina</taxon>
        <taxon>Sordariomycetes</taxon>
        <taxon>Hypocreomycetidae</taxon>
        <taxon>Glomerellales</taxon>
        <taxon>Glomerellaceae</taxon>
        <taxon>Colletotrichum</taxon>
        <taxon>Colletotrichum graminicola species complex</taxon>
    </lineage>
</organism>
<name>A0A066XRG1_COLSU</name>
<feature type="signal peptide" evidence="1">
    <location>
        <begin position="1"/>
        <end position="20"/>
    </location>
</feature>
<accession>A0A066XRG1</accession>